<proteinExistence type="inferred from homology"/>
<name>A0A9E7GCQ9_9LILI</name>
<dbReference type="InterPro" id="IPR037516">
    <property type="entry name" value="Tripartite_DENN"/>
</dbReference>
<dbReference type="InterPro" id="IPR001876">
    <property type="entry name" value="Znf_RanBP2"/>
</dbReference>
<dbReference type="GO" id="GO:0008270">
    <property type="term" value="F:zinc ion binding"/>
    <property type="evidence" value="ECO:0007669"/>
    <property type="project" value="UniProtKB-KW"/>
</dbReference>
<keyword evidence="2" id="KW-0479">Metal-binding</keyword>
<evidence type="ECO:0000259" key="8">
    <source>
        <dbReference type="PROSITE" id="PS50211"/>
    </source>
</evidence>
<evidence type="ECO:0000259" key="7">
    <source>
        <dbReference type="PROSITE" id="PS50199"/>
    </source>
</evidence>
<dbReference type="InterPro" id="IPR024224">
    <property type="entry name" value="DENND6"/>
</dbReference>
<dbReference type="EMBL" id="CP097508">
    <property type="protein sequence ID" value="URE08838.1"/>
    <property type="molecule type" value="Genomic_DNA"/>
</dbReference>
<dbReference type="SMART" id="SM00547">
    <property type="entry name" value="ZnF_RBZ"/>
    <property type="match status" value="2"/>
</dbReference>
<feature type="compositionally biased region" description="Basic and acidic residues" evidence="6">
    <location>
        <begin position="1231"/>
        <end position="1244"/>
    </location>
</feature>
<protein>
    <recommendedName>
        <fullName evidence="11">UDENN domain-containing protein</fullName>
    </recommendedName>
</protein>
<keyword evidence="4" id="KW-0862">Zinc</keyword>
<sequence>MERLPSVSLRRDPAGPRPSADPEALRRWVVAFCIIRFDLEQGQLVEECFPPDSLPHHQLLLIAFSSFPDSMSHHHLNPNTTHRPSSSSSIHDCIFSFRFPAAAAADGGDFFYGYVFNRRRQDERLPRGGEQKSVVILSRSPYSSVFRPLLQILGPLCFDIGPSALGLVASHVAAWPAPAPGAPMDLPIGSAALRVHLPPALYDAAAPFPPANPSVPHGLFHDADLFGSFRGLLLHLWTLWELMLAGEPLLVIAPTPPQCSEAVTALVSLVAPLPFSVDFRPYFTIHDPDFARLNSLGEEEEFPPMVLGVTNLFFLKALRNIPHVVSVGSSNTGRALPVASRSASTGMPGRNSRPGKLNLEQLSLNKFSPSGLLNAMKLRREGPLCLMTEHKEAVWSTYTATTKPDTAILNRLIDSPRIEESMSVANNEILRRHFLELTTNFLAPFGPYLRATTPSEGTSPFVDPPPLPPFHADEFLSGLATRGPGKFLSKRMRSNWLELYRSFLEGQNFMPWFQRRRAAAQQEQHRLWRQARMSTDMNKLVSKMSEVEIVDSFNAIERHLLAEIQQLGDASADSAVVCQKLKGDLRVVFNVLPKDMQQLLLSNPKRSALLQGDPEPGKHPSVRSSPVAELKIIYGFIYYQSKSKLESEPPGSVPSPNLAEPGPTVPEPSSPDASTRFRWLGVEVLLFPNFHHGRPAEASPPDLLLLHLQAWRPLLLLPFPAPPLFSFPPPPPLLLPHRTIPRPRTPSSRAPIPFLPSAASFTVDGPPVRFDDSSSASSHPWPEWERFLGKSRGKDYFEVFTSATSAAPAGDVEDEGSSVSAGHGGSSVEVNHAKNACLKSARGRFDNFRAGIRGVVECRCPNVFRKAVNSAKRLRAFLQVAEGDVCSTCNLKESCGKAYITPYDDRSHTVDLSDTAVDPSVPKPAVKPLIPKESSQKATGKGDTASNAEIKRGYWLCPNCNFLNFARNLCCLECNEDGTKESKCRCEFMNFARNRKCFRCQEQPKRGLKPGEWECPLCARNATVTALTMGAICLMTIHRGLEETTKNNTLKFGDTDDNNDEIEDNDDILPLSKGKLHCDQTAMLRCGDRDLHAGLAVAGEAADEVVGASGQRDAVLPGSVDPGAPGSRAAIVAGRAHRHHVVNRRVVVEHCRRSVSTISNNTKISMHVAGRPSLTEHIAGPEALPPGPAGDVESPSAVAANYVGGGLGHLTVDEETQQGQPQSHDTAPSLSHHDPRSEAKTDSS</sequence>
<dbReference type="AlphaFoldDB" id="A0A9E7GCQ9"/>
<dbReference type="PANTHER" id="PTHR13677:SF0">
    <property type="entry name" value="LD41638P"/>
    <property type="match status" value="1"/>
</dbReference>
<evidence type="ECO:0000256" key="4">
    <source>
        <dbReference type="ARBA" id="ARBA00022833"/>
    </source>
</evidence>
<dbReference type="PROSITE" id="PS01358">
    <property type="entry name" value="ZF_RANBP2_1"/>
    <property type="match status" value="1"/>
</dbReference>
<dbReference type="GO" id="GO:0005085">
    <property type="term" value="F:guanyl-nucleotide exchange factor activity"/>
    <property type="evidence" value="ECO:0007669"/>
    <property type="project" value="InterPro"/>
</dbReference>
<comment type="similarity">
    <text evidence="1">Belongs to the DENND6 family.</text>
</comment>
<feature type="region of interest" description="Disordered" evidence="6">
    <location>
        <begin position="647"/>
        <end position="672"/>
    </location>
</feature>
<feature type="region of interest" description="Disordered" evidence="6">
    <location>
        <begin position="1177"/>
        <end position="1196"/>
    </location>
</feature>
<evidence type="ECO:0000313" key="10">
    <source>
        <dbReference type="Proteomes" id="UP001055439"/>
    </source>
</evidence>
<evidence type="ECO:0000313" key="9">
    <source>
        <dbReference type="EMBL" id="URE08838.1"/>
    </source>
</evidence>
<dbReference type="Proteomes" id="UP001055439">
    <property type="component" value="Chromosome 6"/>
</dbReference>
<feature type="domain" description="RanBP2-type" evidence="7">
    <location>
        <begin position="951"/>
        <end position="980"/>
    </location>
</feature>
<feature type="compositionally biased region" description="Polar residues" evidence="6">
    <location>
        <begin position="1217"/>
        <end position="1229"/>
    </location>
</feature>
<feature type="domain" description="UDENN" evidence="8">
    <location>
        <begin position="30"/>
        <end position="514"/>
    </location>
</feature>
<dbReference type="PANTHER" id="PTHR13677">
    <property type="entry name" value="LD41638P"/>
    <property type="match status" value="1"/>
</dbReference>
<feature type="region of interest" description="Disordered" evidence="6">
    <location>
        <begin position="1"/>
        <end position="21"/>
    </location>
</feature>
<evidence type="ECO:0000256" key="1">
    <source>
        <dbReference type="ARBA" id="ARBA00007159"/>
    </source>
</evidence>
<evidence type="ECO:0000256" key="5">
    <source>
        <dbReference type="PROSITE-ProRule" id="PRU00322"/>
    </source>
</evidence>
<organism evidence="9 10">
    <name type="scientific">Musa troglodytarum</name>
    <name type="common">fe'i banana</name>
    <dbReference type="NCBI Taxonomy" id="320322"/>
    <lineage>
        <taxon>Eukaryota</taxon>
        <taxon>Viridiplantae</taxon>
        <taxon>Streptophyta</taxon>
        <taxon>Embryophyta</taxon>
        <taxon>Tracheophyta</taxon>
        <taxon>Spermatophyta</taxon>
        <taxon>Magnoliopsida</taxon>
        <taxon>Liliopsida</taxon>
        <taxon>Zingiberales</taxon>
        <taxon>Musaceae</taxon>
        <taxon>Musa</taxon>
    </lineage>
</organism>
<evidence type="ECO:0000256" key="2">
    <source>
        <dbReference type="ARBA" id="ARBA00022723"/>
    </source>
</evidence>
<keyword evidence="10" id="KW-1185">Reference proteome</keyword>
<feature type="region of interest" description="Disordered" evidence="6">
    <location>
        <begin position="1201"/>
        <end position="1244"/>
    </location>
</feature>
<reference evidence="9" key="1">
    <citation type="submission" date="2022-05" db="EMBL/GenBank/DDBJ databases">
        <title>The Musa troglodytarum L. genome provides insights into the mechanism of non-climacteric behaviour and enrichment of carotenoids.</title>
        <authorList>
            <person name="Wang J."/>
        </authorList>
    </citation>
    <scope>NUCLEOTIDE SEQUENCE</scope>
    <source>
        <tissue evidence="9">Leaf</tissue>
    </source>
</reference>
<feature type="compositionally biased region" description="Basic and acidic residues" evidence="6">
    <location>
        <begin position="1"/>
        <end position="14"/>
    </location>
</feature>
<evidence type="ECO:0000256" key="3">
    <source>
        <dbReference type="ARBA" id="ARBA00022771"/>
    </source>
</evidence>
<dbReference type="PROSITE" id="PS50211">
    <property type="entry name" value="DENN"/>
    <property type="match status" value="1"/>
</dbReference>
<feature type="region of interest" description="Disordered" evidence="6">
    <location>
        <begin position="914"/>
        <end position="944"/>
    </location>
</feature>
<evidence type="ECO:0008006" key="11">
    <source>
        <dbReference type="Google" id="ProtNLM"/>
    </source>
</evidence>
<keyword evidence="3 5" id="KW-0863">Zinc-finger</keyword>
<gene>
    <name evidence="9" type="ORF">MUK42_22991</name>
</gene>
<dbReference type="GO" id="GO:0055037">
    <property type="term" value="C:recycling endosome"/>
    <property type="evidence" value="ECO:0007669"/>
    <property type="project" value="TreeGrafter"/>
</dbReference>
<accession>A0A9E7GCQ9</accession>
<dbReference type="OrthoDB" id="10265409at2759"/>
<dbReference type="PROSITE" id="PS50199">
    <property type="entry name" value="ZF_RANBP2_2"/>
    <property type="match status" value="1"/>
</dbReference>
<evidence type="ECO:0000256" key="6">
    <source>
        <dbReference type="SAM" id="MobiDB-lite"/>
    </source>
</evidence>
<dbReference type="Gene3D" id="4.10.1060.10">
    <property type="entry name" value="Zinc finger, RanBP2-type"/>
    <property type="match status" value="1"/>
</dbReference>